<proteinExistence type="predicted"/>
<accession>A0A502EGH5</accession>
<gene>
    <name evidence="1" type="ORF">EAH89_30550</name>
</gene>
<dbReference type="EMBL" id="RCZP01000109">
    <property type="protein sequence ID" value="TPG35431.1"/>
    <property type="molecule type" value="Genomic_DNA"/>
</dbReference>
<comment type="caution">
    <text evidence="1">The sequence shown here is derived from an EMBL/GenBank/DDBJ whole genome shotgun (WGS) entry which is preliminary data.</text>
</comment>
<name>A0A502EGH5_9PROT</name>
<dbReference type="Proteomes" id="UP000317078">
    <property type="component" value="Unassembled WGS sequence"/>
</dbReference>
<dbReference type="AlphaFoldDB" id="A0A502EGH5"/>
<keyword evidence="2" id="KW-1185">Reference proteome</keyword>
<reference evidence="1 2" key="1">
    <citation type="journal article" date="2019" name="Environ. Microbiol.">
        <title>Species interactions and distinct microbial communities in high Arctic permafrost affected cryosols are associated with the CH4 and CO2 gas fluxes.</title>
        <authorList>
            <person name="Altshuler I."/>
            <person name="Hamel J."/>
            <person name="Turney S."/>
            <person name="Magnuson E."/>
            <person name="Levesque R."/>
            <person name="Greer C."/>
            <person name="Whyte L.G."/>
        </authorList>
    </citation>
    <scope>NUCLEOTIDE SEQUENCE [LARGE SCALE GENOMIC DNA]</scope>
    <source>
        <strain evidence="1 2">S9.3B</strain>
    </source>
</reference>
<sequence>MSLLASRLDAAAVDLAASMTRIFFTLDGVEHELAVPIVANRWELVARAVGLQRGREARTTDAPAYDTGTRSWCLPVEVQRRWRRPEVVSVGVRW</sequence>
<evidence type="ECO:0000313" key="1">
    <source>
        <dbReference type="EMBL" id="TPG35431.1"/>
    </source>
</evidence>
<evidence type="ECO:0000313" key="2">
    <source>
        <dbReference type="Proteomes" id="UP000317078"/>
    </source>
</evidence>
<organism evidence="1 2">
    <name type="scientific">Muricoccus nepalensis</name>
    <dbReference type="NCBI Taxonomy" id="1854500"/>
    <lineage>
        <taxon>Bacteria</taxon>
        <taxon>Pseudomonadati</taxon>
        <taxon>Pseudomonadota</taxon>
        <taxon>Alphaproteobacteria</taxon>
        <taxon>Acetobacterales</taxon>
        <taxon>Roseomonadaceae</taxon>
        <taxon>Muricoccus</taxon>
    </lineage>
</organism>
<protein>
    <submittedName>
        <fullName evidence="1">Uncharacterized protein</fullName>
    </submittedName>
</protein>